<dbReference type="FunFam" id="2.130.10.10:FF:000237">
    <property type="entry name" value="Flowering time control protein FY"/>
    <property type="match status" value="1"/>
</dbReference>
<evidence type="ECO:0000256" key="2">
    <source>
        <dbReference type="ARBA" id="ARBA00022574"/>
    </source>
</evidence>
<feature type="repeat" description="WD" evidence="6">
    <location>
        <begin position="460"/>
        <end position="492"/>
    </location>
</feature>
<dbReference type="InterPro" id="IPR045245">
    <property type="entry name" value="Pfs2-like"/>
</dbReference>
<feature type="compositionally biased region" description="Low complexity" evidence="8">
    <location>
        <begin position="73"/>
        <end position="84"/>
    </location>
</feature>
<dbReference type="InterPro" id="IPR015943">
    <property type="entry name" value="WD40/YVTN_repeat-like_dom_sf"/>
</dbReference>
<dbReference type="STRING" id="200324.A0A2N5TGA3"/>
<accession>A0A2N5TGA3</accession>
<dbReference type="Pfam" id="PF00400">
    <property type="entry name" value="WD40"/>
    <property type="match status" value="6"/>
</dbReference>
<dbReference type="InterPro" id="IPR036322">
    <property type="entry name" value="WD40_repeat_dom_sf"/>
</dbReference>
<reference evidence="9 10" key="1">
    <citation type="submission" date="2017-11" db="EMBL/GenBank/DDBJ databases">
        <title>De novo assembly and phasing of dikaryotic genomes from two isolates of Puccinia coronata f. sp. avenae, the causal agent of oat crown rust.</title>
        <authorList>
            <person name="Miller M.E."/>
            <person name="Zhang Y."/>
            <person name="Omidvar V."/>
            <person name="Sperschneider J."/>
            <person name="Schwessinger B."/>
            <person name="Raley C."/>
            <person name="Palmer J.M."/>
            <person name="Garnica D."/>
            <person name="Upadhyaya N."/>
            <person name="Rathjen J."/>
            <person name="Taylor J.M."/>
            <person name="Park R.F."/>
            <person name="Dodds P.N."/>
            <person name="Hirsch C.D."/>
            <person name="Kianian S.F."/>
            <person name="Figueroa M."/>
        </authorList>
    </citation>
    <scope>NUCLEOTIDE SEQUENCE [LARGE SCALE GENOMIC DNA]</scope>
    <source>
        <strain evidence="9">12NC29</strain>
    </source>
</reference>
<sequence>MLRCHRRVISRGSSRRAPKFSRNRSFCPFEPQRTVTKTMETRNNMQPEQPASGNKHLQALEPTSQQPVSSPIASTSSARKAATTGPVDLRPHMGRKQAWDAWRPGPYGRPTPPSMEKRLAEESALEMAAMMGHGRQDGRARKIRPRRTVDVGGSMCRWTLMRSLKTCPDEHYFIRPCIDHLIEFLPPQAYSTNPSTSIMTKYVHTSTNKIRCPINIVRFTPDARRVLTGATSGEFTLWNALTFNFETILQAHDTAVRALDWSKSGAWLVSGDNNGIIKYFQPNMNNLQMFEGHKDSIRDISFSPNDSRFASCGDDGVIKLWGFEERREERSFTGHGWDVKCVKWHPTKGLICSGGKDSLVKFWDPRIGKCLATLHGHKNSVQACAWNPNGHSVATASRDQLIKVFDIRMMKELANLRGHKKEVCSLTWHPIHHDLLASGGSDGSIFYWCLPDSNPIDSLDYAHDSNVWSLDYHPLGHTLVSGSNDHTTRFWSRGRPGIKIANDRFHVGKERAREMGVKDEEEQVEDFFVPGLSNQFGHATVGSFFGGGTFGQLPPKDRNMPEMESQIQLPPTILGGGFGVNGPSGPSGMGLPVPPRPVDPAGMGAGQEMSSIPGFGRAVDTSDNSLPGLALNVNQINHPPQNSGWRRGPLPSQEAAMGRDLGGFGGDMGHQQPGKNRWRGNKGNHNQHHRQHQTRWSSNLQNNHQHQQQHPLGGSMGGGPGLGNINNLLMDEFGREIPNQSSTNHKFK</sequence>
<proteinExistence type="predicted"/>
<keyword evidence="7" id="KW-0507">mRNA processing</keyword>
<organism evidence="9 10">
    <name type="scientific">Puccinia coronata f. sp. avenae</name>
    <dbReference type="NCBI Taxonomy" id="200324"/>
    <lineage>
        <taxon>Eukaryota</taxon>
        <taxon>Fungi</taxon>
        <taxon>Dikarya</taxon>
        <taxon>Basidiomycota</taxon>
        <taxon>Pucciniomycotina</taxon>
        <taxon>Pucciniomycetes</taxon>
        <taxon>Pucciniales</taxon>
        <taxon>Pucciniaceae</taxon>
        <taxon>Puccinia</taxon>
    </lineage>
</organism>
<keyword evidence="3" id="KW-0677">Repeat</keyword>
<dbReference type="PROSITE" id="PS50294">
    <property type="entry name" value="WD_REPEATS_REGION"/>
    <property type="match status" value="5"/>
</dbReference>
<feature type="region of interest" description="Disordered" evidence="8">
    <location>
        <begin position="1"/>
        <end position="37"/>
    </location>
</feature>
<evidence type="ECO:0000256" key="1">
    <source>
        <dbReference type="ARBA" id="ARBA00004123"/>
    </source>
</evidence>
<keyword evidence="2 6" id="KW-0853">WD repeat</keyword>
<evidence type="ECO:0000256" key="7">
    <source>
        <dbReference type="RuleBase" id="RU369034"/>
    </source>
</evidence>
<feature type="repeat" description="WD" evidence="6">
    <location>
        <begin position="416"/>
        <end position="458"/>
    </location>
</feature>
<feature type="repeat" description="WD" evidence="6">
    <location>
        <begin position="332"/>
        <end position="373"/>
    </location>
</feature>
<feature type="compositionally biased region" description="Basic residues" evidence="8">
    <location>
        <begin position="676"/>
        <end position="693"/>
    </location>
</feature>
<feature type="region of interest" description="Disordered" evidence="8">
    <location>
        <begin position="661"/>
        <end position="727"/>
    </location>
</feature>
<comment type="function">
    <text evidence="7">Required for 3'-end cleavage and polyadenylation of pre-mRNAs.</text>
</comment>
<dbReference type="PANTHER" id="PTHR22836:SF0">
    <property type="entry name" value="PRE-MRNA 3' END PROCESSING PROTEIN WDR33"/>
    <property type="match status" value="1"/>
</dbReference>
<protein>
    <recommendedName>
        <fullName evidence="5 7">Polyadenylation factor subunit 2</fullName>
    </recommendedName>
</protein>
<comment type="caution">
    <text evidence="9">The sequence shown here is derived from an EMBL/GenBank/DDBJ whole genome shotgun (WGS) entry which is preliminary data.</text>
</comment>
<dbReference type="GO" id="GO:0031124">
    <property type="term" value="P:mRNA 3'-end processing"/>
    <property type="evidence" value="ECO:0007669"/>
    <property type="project" value="UniProtKB-UniRule"/>
</dbReference>
<feature type="repeat" description="WD" evidence="6">
    <location>
        <begin position="374"/>
        <end position="415"/>
    </location>
</feature>
<dbReference type="PANTHER" id="PTHR22836">
    <property type="entry name" value="WD40 REPEAT PROTEIN"/>
    <property type="match status" value="1"/>
</dbReference>
<feature type="compositionally biased region" description="Polar residues" evidence="8">
    <location>
        <begin position="62"/>
        <end position="72"/>
    </location>
</feature>
<dbReference type="AlphaFoldDB" id="A0A2N5TGA3"/>
<dbReference type="PROSITE" id="PS50082">
    <property type="entry name" value="WD_REPEATS_2"/>
    <property type="match status" value="6"/>
</dbReference>
<keyword evidence="10" id="KW-1185">Reference proteome</keyword>
<evidence type="ECO:0000256" key="3">
    <source>
        <dbReference type="ARBA" id="ARBA00022737"/>
    </source>
</evidence>
<evidence type="ECO:0000313" key="10">
    <source>
        <dbReference type="Proteomes" id="UP000235388"/>
    </source>
</evidence>
<dbReference type="EMBL" id="PGCJ01000687">
    <property type="protein sequence ID" value="PLW24525.1"/>
    <property type="molecule type" value="Genomic_DNA"/>
</dbReference>
<evidence type="ECO:0000256" key="4">
    <source>
        <dbReference type="ARBA" id="ARBA00023242"/>
    </source>
</evidence>
<dbReference type="SMART" id="SM00320">
    <property type="entry name" value="WD40"/>
    <property type="match status" value="7"/>
</dbReference>
<dbReference type="SUPFAM" id="SSF50978">
    <property type="entry name" value="WD40 repeat-like"/>
    <property type="match status" value="1"/>
</dbReference>
<feature type="repeat" description="WD" evidence="6">
    <location>
        <begin position="249"/>
        <end position="281"/>
    </location>
</feature>
<name>A0A2N5TGA3_9BASI</name>
<dbReference type="OrthoDB" id="16717at2759"/>
<evidence type="ECO:0000256" key="6">
    <source>
        <dbReference type="PROSITE-ProRule" id="PRU00221"/>
    </source>
</evidence>
<comment type="subcellular location">
    <subcellularLocation>
        <location evidence="1 7">Nucleus</location>
    </subcellularLocation>
</comment>
<gene>
    <name evidence="9" type="ORF">PCANC_27240</name>
</gene>
<evidence type="ECO:0000256" key="5">
    <source>
        <dbReference type="ARBA" id="ARBA00026154"/>
    </source>
</evidence>
<dbReference type="FunFam" id="2.130.10.10:FF:001802">
    <property type="entry name" value="Uncharacterized protein"/>
    <property type="match status" value="1"/>
</dbReference>
<feature type="repeat" description="WD" evidence="6">
    <location>
        <begin position="290"/>
        <end position="331"/>
    </location>
</feature>
<feature type="compositionally biased region" description="Basic residues" evidence="8">
    <location>
        <begin position="1"/>
        <end position="22"/>
    </location>
</feature>
<dbReference type="Proteomes" id="UP000235388">
    <property type="component" value="Unassembled WGS sequence"/>
</dbReference>
<keyword evidence="4 7" id="KW-0539">Nucleus</keyword>
<feature type="region of interest" description="Disordered" evidence="8">
    <location>
        <begin position="62"/>
        <end position="91"/>
    </location>
</feature>
<evidence type="ECO:0000256" key="8">
    <source>
        <dbReference type="SAM" id="MobiDB-lite"/>
    </source>
</evidence>
<dbReference type="GO" id="GO:0005847">
    <property type="term" value="C:mRNA cleavage and polyadenylation specificity factor complex"/>
    <property type="evidence" value="ECO:0007669"/>
    <property type="project" value="TreeGrafter"/>
</dbReference>
<dbReference type="InterPro" id="IPR001680">
    <property type="entry name" value="WD40_rpt"/>
</dbReference>
<evidence type="ECO:0000313" key="9">
    <source>
        <dbReference type="EMBL" id="PLW24525.1"/>
    </source>
</evidence>
<dbReference type="Gene3D" id="2.130.10.10">
    <property type="entry name" value="YVTN repeat-like/Quinoprotein amine dehydrogenase"/>
    <property type="match status" value="2"/>
</dbReference>
<feature type="compositionally biased region" description="Low complexity" evidence="8">
    <location>
        <begin position="699"/>
        <end position="713"/>
    </location>
</feature>
<dbReference type="CDD" id="cd00200">
    <property type="entry name" value="WD40"/>
    <property type="match status" value="1"/>
</dbReference>